<dbReference type="SMART" id="SM00490">
    <property type="entry name" value="HELICc"/>
    <property type="match status" value="1"/>
</dbReference>
<evidence type="ECO:0000256" key="2">
    <source>
        <dbReference type="ARBA" id="ARBA00022840"/>
    </source>
</evidence>
<dbReference type="InterPro" id="IPR001650">
    <property type="entry name" value="Helicase_C-like"/>
</dbReference>
<keyword evidence="2" id="KW-0067">ATP-binding</keyword>
<keyword evidence="1" id="KW-0547">Nucleotide-binding</keyword>
<proteinExistence type="predicted"/>
<dbReference type="EMBL" id="DSUJ01000008">
    <property type="protein sequence ID" value="HFI91649.1"/>
    <property type="molecule type" value="Genomic_DNA"/>
</dbReference>
<dbReference type="Pfam" id="PF00271">
    <property type="entry name" value="Helicase_C"/>
    <property type="match status" value="1"/>
</dbReference>
<keyword evidence="6" id="KW-0378">Hydrolase</keyword>
<dbReference type="Pfam" id="PF00270">
    <property type="entry name" value="DEAD"/>
    <property type="match status" value="1"/>
</dbReference>
<dbReference type="GO" id="GO:0016887">
    <property type="term" value="F:ATP hydrolysis activity"/>
    <property type="evidence" value="ECO:0007669"/>
    <property type="project" value="TreeGrafter"/>
</dbReference>
<dbReference type="SUPFAM" id="SSF52540">
    <property type="entry name" value="P-loop containing nucleoside triphosphate hydrolases"/>
    <property type="match status" value="2"/>
</dbReference>
<dbReference type="Gene3D" id="3.40.960.10">
    <property type="entry name" value="VSR Endonuclease"/>
    <property type="match status" value="1"/>
</dbReference>
<protein>
    <submittedName>
        <fullName evidence="6">DEAD/DEAH box helicase</fullName>
    </submittedName>
</protein>
<dbReference type="InterPro" id="IPR014001">
    <property type="entry name" value="Helicase_ATP-bd"/>
</dbReference>
<dbReference type="InterPro" id="IPR011545">
    <property type="entry name" value="DEAD/DEAH_box_helicase_dom"/>
</dbReference>
<dbReference type="PANTHER" id="PTHR47962">
    <property type="entry name" value="ATP-DEPENDENT HELICASE LHR-RELATED-RELATED"/>
    <property type="match status" value="1"/>
</dbReference>
<comment type="caution">
    <text evidence="6">The sequence shown here is derived from an EMBL/GenBank/DDBJ whole genome shotgun (WGS) entry which is preliminary data.</text>
</comment>
<dbReference type="GO" id="GO:0003677">
    <property type="term" value="F:DNA binding"/>
    <property type="evidence" value="ECO:0007669"/>
    <property type="project" value="TreeGrafter"/>
</dbReference>
<name>A0A7V2ZKH8_9BACT</name>
<evidence type="ECO:0000313" key="6">
    <source>
        <dbReference type="EMBL" id="HFI91649.1"/>
    </source>
</evidence>
<dbReference type="Pfam" id="PF09369">
    <property type="entry name" value="MZB"/>
    <property type="match status" value="1"/>
</dbReference>
<dbReference type="InterPro" id="IPR018973">
    <property type="entry name" value="MZB"/>
</dbReference>
<evidence type="ECO:0000256" key="1">
    <source>
        <dbReference type="ARBA" id="ARBA00022741"/>
    </source>
</evidence>
<dbReference type="PROSITE" id="PS51192">
    <property type="entry name" value="HELICASE_ATP_BIND_1"/>
    <property type="match status" value="1"/>
</dbReference>
<sequence length="1727" mass="198063">MNIFEFRNQLISDYETYIKSFITIKDPGIQKFVEQELEKGLLWPEALVQLNPSFEKGKSIDDLVSKKVLHPECSKIFRIKNSKEDTGKELLLHKHQEEAIRIANTKKSYVLTTGTGSGKSLTYIIPIVNEILVNGSGKGIKAIIVYPMNALANSQEGELKKFIEFGYPDNLNPVTFGKYTGQEDESERDKIRNNPPDILLTNFVMLELILTRTEEKKLRDAAKGLKFLVLDELHTYRGRQGADVALLVRRVRNLIANENLQCIGTSATLSSSGTLLDQKKEISKVASLIFGSEVNPENVITESLELLTNFEGAQENDFVDELKRSILNINTDLPNSFKSFLEHPLSIWLEINLGIDSTTGEKRRSVPKSITGDNGLAKELSNITKLDIDLCKSAIEKILLQGFKIKNPYNNLSVFAFKLHQFISKGDTVYGTLEPEDKRFLSLGGQYYSPNDPSKILIPFSFCRECGKEFYSVYLCKDGKDNKSFIEPRALNEQISLHKKQPGFIYLDSSNPWPDDEQKRNEKLPDDWTEIRNGKLVVRQSRKEYLPKIIYVETTGEISNDGMKCYFFPSPFRFCPSCGVSYGFREHSDFAKLSTLSSEGRSTATTILTLSAIRSLRKEESIRSDAKKLLSFTDNRQDASLQAGHFNDFIEIGILRGALYKSVLSAGEKGISHEELTNKIFDSIDLPKAFYLINPNLKFGALIEADKAFRNVLGYRLYRDLKRGWRVTSPNLEQCGLLKIDYPVLEELCKAEDEWKSLHPVLKEAGFETRIQITKALLDFMRRELAIKVDYLDPRYQEQIKQMSNQYLIEPWAIDEQEKLEYSAVLYPRPQKESEDSGGNIFLTSRGGFGQYLRRSSTFPNNNFKLSLDETDTIIKQLLNVLVVGGLVEVVRQPEREDDVPGYQLPASAMVWKVADGSKAYHDVIRVPFIPDTGGRTNKFFIEFYKNIALELKGIEAREHTAQVDSDIRKEREELFKEAKLPILFCSPTMELGVDIKELNVVNLRNVPPTPANYAQRSGRAGRSGQPALVFTYCSSGSSHDQYFFRRQTKMVAGYVSPPRIDLSNEDLVRSHIHSIWLTESNISLGKSLTDVLNVSGENPSLEILDSIRDGLTNKDIKLKTKIRAENILKSIEHLIKDTDWYNEQWLDNILSQIYQNFEASCNRWRNLYKAALKQAQAQDIIIRDATRSSEERNQAEKLRKEAESQLALLTDVKNVIQSDFYSYRYFASEGFLPGYNFPRLPLSAYIPARTIKKNNEYLSRPRFLAISEFGPRSVVYHEGSRYLIHKVILPVAEDGQEELITKSIKRCDRCGYIHYISQTENYDHCEFCGTALPISPLRNLFRMQNVVTKRKDKINSDEEERQRFGYDLISGIRFAERDNQPRFKTAVIKNELDEIAKLTYGSSATIWRINLGWRRRKEETNYGFILDLERGYWAKNQMNNEDEDDPMSGRTQRVIPYVEDMKNCLLFEPKINLDQIQFLSLQYALKNSIQSQYELEDSELAVELLPNSENPRMILFYESAEGGAGILKQIVENNNSIIEIAKGALEICHFDPQSGQDLLKAPNSNEDCTKACYDCLLNYSNQIFHKNLDRYSIKDFLEILKISTLEFSPVEKSAEEHFMDLLKKCDSELEKEWLKILFSKKLRLPTNAQKLIEKCRAKPDFIYLTNDLAAAIYIDGPPHDFPDRQIRDKISEDCLSNYGYKVIRFHHKDNWLEIFKKYPSIFGKLE</sequence>
<dbReference type="InterPro" id="IPR052511">
    <property type="entry name" value="ATP-dep_Helicase"/>
</dbReference>
<reference evidence="6" key="1">
    <citation type="journal article" date="2020" name="mSystems">
        <title>Genome- and Community-Level Interaction Insights into Carbon Utilization and Element Cycling Functions of Hydrothermarchaeota in Hydrothermal Sediment.</title>
        <authorList>
            <person name="Zhou Z."/>
            <person name="Liu Y."/>
            <person name="Xu W."/>
            <person name="Pan J."/>
            <person name="Luo Z.H."/>
            <person name="Li M."/>
        </authorList>
    </citation>
    <scope>NUCLEOTIDE SEQUENCE [LARGE SCALE GENOMIC DNA]</scope>
    <source>
        <strain evidence="6">SpSt-479</strain>
    </source>
</reference>
<dbReference type="PROSITE" id="PS51194">
    <property type="entry name" value="HELICASE_CTER"/>
    <property type="match status" value="1"/>
</dbReference>
<dbReference type="CDD" id="cd17923">
    <property type="entry name" value="DEXHc_Hrq1-like"/>
    <property type="match status" value="1"/>
</dbReference>
<dbReference type="SMART" id="SM00487">
    <property type="entry name" value="DEXDc"/>
    <property type="match status" value="1"/>
</dbReference>
<dbReference type="GO" id="GO:0004386">
    <property type="term" value="F:helicase activity"/>
    <property type="evidence" value="ECO:0007669"/>
    <property type="project" value="UniProtKB-KW"/>
</dbReference>
<dbReference type="PANTHER" id="PTHR47962:SF5">
    <property type="entry name" value="ATP-DEPENDENT HELICASE LHR-RELATED"/>
    <property type="match status" value="1"/>
</dbReference>
<evidence type="ECO:0000259" key="5">
    <source>
        <dbReference type="PROSITE" id="PS51194"/>
    </source>
</evidence>
<dbReference type="GO" id="GO:0005524">
    <property type="term" value="F:ATP binding"/>
    <property type="evidence" value="ECO:0007669"/>
    <property type="project" value="UniProtKB-KW"/>
</dbReference>
<keyword evidence="6" id="KW-0347">Helicase</keyword>
<feature type="coiled-coil region" evidence="3">
    <location>
        <begin position="1186"/>
        <end position="1213"/>
    </location>
</feature>
<accession>A0A7V2ZKH8</accession>
<gene>
    <name evidence="6" type="ORF">ENS31_09020</name>
</gene>
<feature type="domain" description="Helicase C-terminal" evidence="5">
    <location>
        <begin position="916"/>
        <end position="1069"/>
    </location>
</feature>
<organism evidence="6">
    <name type="scientific">Ignavibacterium album</name>
    <dbReference type="NCBI Taxonomy" id="591197"/>
    <lineage>
        <taxon>Bacteria</taxon>
        <taxon>Pseudomonadati</taxon>
        <taxon>Ignavibacteriota</taxon>
        <taxon>Ignavibacteria</taxon>
        <taxon>Ignavibacteriales</taxon>
        <taxon>Ignavibacteriaceae</taxon>
        <taxon>Ignavibacterium</taxon>
    </lineage>
</organism>
<dbReference type="Gene3D" id="3.40.50.300">
    <property type="entry name" value="P-loop containing nucleotide triphosphate hydrolases"/>
    <property type="match status" value="2"/>
</dbReference>
<keyword evidence="3" id="KW-0175">Coiled coil</keyword>
<evidence type="ECO:0000259" key="4">
    <source>
        <dbReference type="PROSITE" id="PS51192"/>
    </source>
</evidence>
<evidence type="ECO:0000256" key="3">
    <source>
        <dbReference type="SAM" id="Coils"/>
    </source>
</evidence>
<dbReference type="InterPro" id="IPR027417">
    <property type="entry name" value="P-loop_NTPase"/>
</dbReference>
<feature type="domain" description="Helicase ATP-binding" evidence="4">
    <location>
        <begin position="100"/>
        <end position="287"/>
    </location>
</feature>